<feature type="compositionally biased region" description="Basic and acidic residues" evidence="7">
    <location>
        <begin position="236"/>
        <end position="252"/>
    </location>
</feature>
<dbReference type="eggNOG" id="KOG0920">
    <property type="taxonomic scope" value="Eukaryota"/>
</dbReference>
<sequence length="1403" mass="150091">MAPKKSKKDKKSGESSSSSSRKKDKKPKPGPEGIEPKNKGNKAPSRKNKAWGKSKAKNKDGDDDNTRGGGLKPVRLKLDEEGRDAILDILHKLHVAGAEDSAEDETDGSDKDSEEDDEDEEEAGGSGDSEEGSEGGSDADVEIDDRQDHGDFEYDGSFGDMANLMSGLVVNDSAPAESAVFMEASKSSAGNSLPMPGATKERQQQQEQVKNPLLGGSGGTSSGSGSASKRAARSNVTREKLLASMVQEDRKTSKQAPREAGGVSSAAIHAASTVGGGPVSGAVARGYQRPDPPGAGKGNDKVRLEVCGESKKTGAPDLNGKKILVFDRKEPLLGFLNTCRGKLHIKKKAKGAALVEGEEVVDWLSDLSWVPNGAVVLISCTSGAGGTKEKAPVATAAASSASAEGVKAASGSGSGSSKHDGGEISAAPPEAGGEGERQTEEDDEEAVALAALGRIRETYRARARERQSGAAGHARGGDVSDKEAGKRMMDKRREVESTAQSRQMMAQRRNLPAYLQREDIVKTIRDNQVVVLSGETGCGKTTQVPQFVLDDLIDQGEGGKCNIICTQPRRISAVGVADRVASERCERVGGTVGYQIRLDSRVGPSTRLTFCTTGILLRRLTSDDTLAGVSHVMVDEVHERDLQTDFLLVILRDLLPKRPDLRVVLMSATLQADLFTKYFHDCPAITVPGRTFPVEVTYMDEVNRLVRGTRTPAIMPRVSSGAGVVGGRGHGRGVGGALADPRGRGPGGRGQATAAAAAKGKGSEADDGETPAAYDPLTGEPLELGEDDGATSAAAAASAMVSPKCEDKVDYDVMVDLVDHIMRTEGDGGSRGSEGGRGGSQNIFSNRNSRGGGGGGGGGRGRDDRQRGGVGGSGSSGGWSRGGGGRGKQGAGGNSGETEPLGAILIFLPGFAEIDQLVKALQRHPRIGRGARVFPLHSSLPSNQQKSIFQRMPAGVRKIVVSTNIAETSVTIDDCTHVIDAGRVREMRYDPLTRMSCLVEVWISKASGSQRAGRAGRVRAGKCWRLYPEAFHQSYMPTHTLAEMLRTPLEELVLQVLLLELGSPAEFLDRAVEPPPPKMLRAALRNLDDLQAIIISNSTPILTPLGYHLAHLPMDACVGKLLLIAAILQCLDPILTIAAALSDKAPFQRPFGEQARADKARQGFAQGKSDHLAIVEAFGAWRNKRRTSSYDEVRRWCREKFLSQPTLESGPGLQDPDLNSGNTALVQSVLVAGLYPHVAAFVRPDRHSRTPRQIKKGHFVTRDDSEPVFMHPSSVNHERFASAAESGRQVWVVYHSKMKTKQVYLHDSTYATPFSLMLWGARVRHERPLGHKKKEAVEVVIDRWLRFRMTENTAVAFKAMRRELSNLLVRKIEAPFMPTGELSNMLVSCLGRLLDIEARNPYN</sequence>
<dbReference type="Proteomes" id="UP000002630">
    <property type="component" value="Linkage Group LG26"/>
</dbReference>
<feature type="compositionally biased region" description="Acidic residues" evidence="7">
    <location>
        <begin position="100"/>
        <end position="143"/>
    </location>
</feature>
<feature type="compositionally biased region" description="Basic residues" evidence="7">
    <location>
        <begin position="44"/>
        <end position="56"/>
    </location>
</feature>
<feature type="region of interest" description="Disordered" evidence="7">
    <location>
        <begin position="824"/>
        <end position="896"/>
    </location>
</feature>
<dbReference type="InterPro" id="IPR027417">
    <property type="entry name" value="P-loop_NTPase"/>
</dbReference>
<feature type="region of interest" description="Disordered" evidence="7">
    <location>
        <begin position="1"/>
        <end position="79"/>
    </location>
</feature>
<evidence type="ECO:0000256" key="5">
    <source>
        <dbReference type="ARBA" id="ARBA00022806"/>
    </source>
</evidence>
<dbReference type="InterPro" id="IPR011709">
    <property type="entry name" value="DEAD-box_helicase_OB_fold"/>
</dbReference>
<proteinExistence type="inferred from homology"/>
<dbReference type="Gene3D" id="1.20.120.1080">
    <property type="match status" value="1"/>
</dbReference>
<dbReference type="CDD" id="cd18791">
    <property type="entry name" value="SF2_C_RHA"/>
    <property type="match status" value="1"/>
</dbReference>
<feature type="compositionally biased region" description="Basic and acidic residues" evidence="7">
    <location>
        <begin position="57"/>
        <end position="66"/>
    </location>
</feature>
<dbReference type="InterPro" id="IPR048333">
    <property type="entry name" value="HA2_WH"/>
</dbReference>
<keyword evidence="3" id="KW-0547">Nucleotide-binding</keyword>
<keyword evidence="11" id="KW-1185">Reference proteome</keyword>
<evidence type="ECO:0000256" key="4">
    <source>
        <dbReference type="ARBA" id="ARBA00022801"/>
    </source>
</evidence>
<dbReference type="PROSITE" id="PS00690">
    <property type="entry name" value="DEAH_ATP_HELICASE"/>
    <property type="match status" value="1"/>
</dbReference>
<dbReference type="PANTHER" id="PTHR18934:SF99">
    <property type="entry name" value="ATP-DEPENDENT RNA HELICASE DHX37-RELATED"/>
    <property type="match status" value="1"/>
</dbReference>
<feature type="region of interest" description="Disordered" evidence="7">
    <location>
        <begin position="717"/>
        <end position="791"/>
    </location>
</feature>
<dbReference type="GO" id="GO:0005524">
    <property type="term" value="F:ATP binding"/>
    <property type="evidence" value="ECO:0007669"/>
    <property type="project" value="UniProtKB-KW"/>
</dbReference>
<feature type="compositionally biased region" description="Gly residues" evidence="7">
    <location>
        <begin position="868"/>
        <end position="895"/>
    </location>
</feature>
<reference evidence="10 11" key="1">
    <citation type="journal article" date="2010" name="Nature">
        <title>The Ectocarpus genome and the independent evolution of multicellularity in brown algae.</title>
        <authorList>
            <person name="Cock J.M."/>
            <person name="Sterck L."/>
            <person name="Rouze P."/>
            <person name="Scornet D."/>
            <person name="Allen A.E."/>
            <person name="Amoutzias G."/>
            <person name="Anthouard V."/>
            <person name="Artiguenave F."/>
            <person name="Aury J.M."/>
            <person name="Badger J.H."/>
            <person name="Beszteri B."/>
            <person name="Billiau K."/>
            <person name="Bonnet E."/>
            <person name="Bothwell J.H."/>
            <person name="Bowler C."/>
            <person name="Boyen C."/>
            <person name="Brownlee C."/>
            <person name="Carrano C.J."/>
            <person name="Charrier B."/>
            <person name="Cho G.Y."/>
            <person name="Coelho S.M."/>
            <person name="Collen J."/>
            <person name="Corre E."/>
            <person name="Da Silva C."/>
            <person name="Delage L."/>
            <person name="Delaroque N."/>
            <person name="Dittami S.M."/>
            <person name="Doulbeau S."/>
            <person name="Elias M."/>
            <person name="Farnham G."/>
            <person name="Gachon C.M."/>
            <person name="Gschloessl B."/>
            <person name="Heesch S."/>
            <person name="Jabbari K."/>
            <person name="Jubin C."/>
            <person name="Kawai H."/>
            <person name="Kimura K."/>
            <person name="Kloareg B."/>
            <person name="Kupper F.C."/>
            <person name="Lang D."/>
            <person name="Le Bail A."/>
            <person name="Leblanc C."/>
            <person name="Lerouge P."/>
            <person name="Lohr M."/>
            <person name="Lopez P.J."/>
            <person name="Martens C."/>
            <person name="Maumus F."/>
            <person name="Michel G."/>
            <person name="Miranda-Saavedra D."/>
            <person name="Morales J."/>
            <person name="Moreau H."/>
            <person name="Motomura T."/>
            <person name="Nagasato C."/>
            <person name="Napoli C.A."/>
            <person name="Nelson D.R."/>
            <person name="Nyvall-Collen P."/>
            <person name="Peters A.F."/>
            <person name="Pommier C."/>
            <person name="Potin P."/>
            <person name="Poulain J."/>
            <person name="Quesneville H."/>
            <person name="Read B."/>
            <person name="Rensing S.A."/>
            <person name="Ritter A."/>
            <person name="Rousvoal S."/>
            <person name="Samanta M."/>
            <person name="Samson G."/>
            <person name="Schroeder D.C."/>
            <person name="Segurens B."/>
            <person name="Strittmatter M."/>
            <person name="Tonon T."/>
            <person name="Tregear J.W."/>
            <person name="Valentin K."/>
            <person name="von Dassow P."/>
            <person name="Yamagishi T."/>
            <person name="Van de Peer Y."/>
            <person name="Wincker P."/>
        </authorList>
    </citation>
    <scope>NUCLEOTIDE SEQUENCE [LARGE SCALE GENOMIC DNA]</scope>
    <source>
        <strain evidence="11">Ec32 / CCAP1310/4</strain>
    </source>
</reference>
<dbReference type="InterPro" id="IPR014001">
    <property type="entry name" value="Helicase_ATP-bd"/>
</dbReference>
<dbReference type="Pfam" id="PF00270">
    <property type="entry name" value="DEAD"/>
    <property type="match status" value="1"/>
</dbReference>
<dbReference type="EC" id="3.6.4.13" evidence="2"/>
<dbReference type="InterPro" id="IPR002464">
    <property type="entry name" value="DNA/RNA_helicase_DEAH_CS"/>
</dbReference>
<dbReference type="InterPro" id="IPR011545">
    <property type="entry name" value="DEAD/DEAH_box_helicase_dom"/>
</dbReference>
<dbReference type="InterPro" id="IPR007502">
    <property type="entry name" value="Helicase-assoc_dom"/>
</dbReference>
<feature type="compositionally biased region" description="Basic residues" evidence="7">
    <location>
        <begin position="1"/>
        <end position="10"/>
    </location>
</feature>
<feature type="region of interest" description="Disordered" evidence="7">
    <location>
        <begin position="181"/>
        <end position="266"/>
    </location>
</feature>
<feature type="compositionally biased region" description="Low complexity" evidence="7">
    <location>
        <begin position="398"/>
        <end position="411"/>
    </location>
</feature>
<dbReference type="GO" id="GO:0003723">
    <property type="term" value="F:RNA binding"/>
    <property type="evidence" value="ECO:0007669"/>
    <property type="project" value="TreeGrafter"/>
</dbReference>
<feature type="region of interest" description="Disordered" evidence="7">
    <location>
        <begin position="398"/>
        <end position="445"/>
    </location>
</feature>
<evidence type="ECO:0000256" key="7">
    <source>
        <dbReference type="SAM" id="MobiDB-lite"/>
    </source>
</evidence>
<evidence type="ECO:0000259" key="9">
    <source>
        <dbReference type="PROSITE" id="PS51194"/>
    </source>
</evidence>
<feature type="compositionally biased region" description="Gly residues" evidence="7">
    <location>
        <begin position="829"/>
        <end position="839"/>
    </location>
</feature>
<name>D7FS22_ECTSI</name>
<dbReference type="Gene3D" id="3.40.50.300">
    <property type="entry name" value="P-loop containing nucleotide triphosphate hydrolases"/>
    <property type="match status" value="2"/>
</dbReference>
<dbReference type="Pfam" id="PF07717">
    <property type="entry name" value="OB_NTP_bind"/>
    <property type="match status" value="1"/>
</dbReference>
<dbReference type="PANTHER" id="PTHR18934">
    <property type="entry name" value="ATP-DEPENDENT RNA HELICASE"/>
    <property type="match status" value="1"/>
</dbReference>
<feature type="compositionally biased region" description="Gly residues" evidence="7">
    <location>
        <begin position="850"/>
        <end position="859"/>
    </location>
</feature>
<feature type="domain" description="Helicase C-terminal" evidence="9">
    <location>
        <begin position="896"/>
        <end position="1060"/>
    </location>
</feature>
<dbReference type="EMBL" id="FN648405">
    <property type="protein sequence ID" value="CBJ30963.1"/>
    <property type="molecule type" value="Genomic_DNA"/>
</dbReference>
<evidence type="ECO:0000313" key="11">
    <source>
        <dbReference type="Proteomes" id="UP000002630"/>
    </source>
</evidence>
<keyword evidence="4" id="KW-0378">Hydrolase</keyword>
<feature type="region of interest" description="Disordered" evidence="7">
    <location>
        <begin position="95"/>
        <end position="160"/>
    </location>
</feature>
<dbReference type="CDD" id="cd17917">
    <property type="entry name" value="DEXHc_RHA-like"/>
    <property type="match status" value="1"/>
</dbReference>
<dbReference type="Pfam" id="PF26026">
    <property type="entry name" value="RNA_hel_CTD"/>
    <property type="match status" value="1"/>
</dbReference>
<dbReference type="PROSITE" id="PS51192">
    <property type="entry name" value="HELICASE_ATP_BIND_1"/>
    <property type="match status" value="1"/>
</dbReference>
<dbReference type="OrthoDB" id="5600252at2759"/>
<dbReference type="SMART" id="SM00490">
    <property type="entry name" value="HELICc"/>
    <property type="match status" value="1"/>
</dbReference>
<organism evidence="10 11">
    <name type="scientific">Ectocarpus siliculosus</name>
    <name type="common">Brown alga</name>
    <name type="synonym">Conferva siliculosa</name>
    <dbReference type="NCBI Taxonomy" id="2880"/>
    <lineage>
        <taxon>Eukaryota</taxon>
        <taxon>Sar</taxon>
        <taxon>Stramenopiles</taxon>
        <taxon>Ochrophyta</taxon>
        <taxon>PX clade</taxon>
        <taxon>Phaeophyceae</taxon>
        <taxon>Ectocarpales</taxon>
        <taxon>Ectocarpaceae</taxon>
        <taxon>Ectocarpus</taxon>
    </lineage>
</organism>
<dbReference type="EMBL" id="FN649751">
    <property type="protein sequence ID" value="CBJ30963.1"/>
    <property type="molecule type" value="Genomic_DNA"/>
</dbReference>
<accession>D7FS22</accession>
<evidence type="ECO:0000313" key="10">
    <source>
        <dbReference type="EMBL" id="CBJ30963.1"/>
    </source>
</evidence>
<gene>
    <name evidence="10" type="ORF">Esi_0226_0048</name>
</gene>
<dbReference type="Pfam" id="PF04408">
    <property type="entry name" value="WHD_HA2"/>
    <property type="match status" value="1"/>
</dbReference>
<evidence type="ECO:0000256" key="3">
    <source>
        <dbReference type="ARBA" id="ARBA00022741"/>
    </source>
</evidence>
<dbReference type="Pfam" id="PF21010">
    <property type="entry name" value="HA2_C"/>
    <property type="match status" value="1"/>
</dbReference>
<dbReference type="InParanoid" id="D7FS22"/>
<dbReference type="InterPro" id="IPR001650">
    <property type="entry name" value="Helicase_C-like"/>
</dbReference>
<dbReference type="SMART" id="SM00487">
    <property type="entry name" value="DEXDc"/>
    <property type="match status" value="1"/>
</dbReference>
<dbReference type="GO" id="GO:0003724">
    <property type="term" value="F:RNA helicase activity"/>
    <property type="evidence" value="ECO:0007669"/>
    <property type="project" value="UniProtKB-EC"/>
</dbReference>
<evidence type="ECO:0000256" key="2">
    <source>
        <dbReference type="ARBA" id="ARBA00012552"/>
    </source>
</evidence>
<feature type="region of interest" description="Disordered" evidence="7">
    <location>
        <begin position="460"/>
        <end position="505"/>
    </location>
</feature>
<feature type="domain" description="Helicase ATP-binding" evidence="8">
    <location>
        <begin position="521"/>
        <end position="688"/>
    </location>
</feature>
<dbReference type="FunFam" id="1.20.120.1080:FF:000002">
    <property type="entry name" value="Putative ATP-dependent RNA helicase DHX36"/>
    <property type="match status" value="1"/>
</dbReference>
<evidence type="ECO:0000259" key="8">
    <source>
        <dbReference type="PROSITE" id="PS51192"/>
    </source>
</evidence>
<feature type="compositionally biased region" description="Low complexity" evidence="7">
    <location>
        <begin position="751"/>
        <end position="760"/>
    </location>
</feature>
<dbReference type="SUPFAM" id="SSF52540">
    <property type="entry name" value="P-loop containing nucleoside triphosphate hydrolases"/>
    <property type="match status" value="2"/>
</dbReference>
<dbReference type="GO" id="GO:0016787">
    <property type="term" value="F:hydrolase activity"/>
    <property type="evidence" value="ECO:0007669"/>
    <property type="project" value="UniProtKB-KW"/>
</dbReference>
<dbReference type="Pfam" id="PF00271">
    <property type="entry name" value="Helicase_C"/>
    <property type="match status" value="1"/>
</dbReference>
<dbReference type="STRING" id="2880.D7FS22"/>
<dbReference type="InterPro" id="IPR059023">
    <property type="entry name" value="RNA_hel_CTD"/>
</dbReference>
<dbReference type="SMART" id="SM00847">
    <property type="entry name" value="HA2"/>
    <property type="match status" value="1"/>
</dbReference>
<evidence type="ECO:0000256" key="6">
    <source>
        <dbReference type="ARBA" id="ARBA00022840"/>
    </source>
</evidence>
<keyword evidence="6" id="KW-0067">ATP-binding</keyword>
<dbReference type="PROSITE" id="PS51194">
    <property type="entry name" value="HELICASE_CTER"/>
    <property type="match status" value="1"/>
</dbReference>
<feature type="compositionally biased region" description="Basic and acidic residues" evidence="7">
    <location>
        <begin position="475"/>
        <end position="496"/>
    </location>
</feature>
<evidence type="ECO:0000256" key="1">
    <source>
        <dbReference type="ARBA" id="ARBA00008792"/>
    </source>
</evidence>
<protein>
    <recommendedName>
        <fullName evidence="2">RNA helicase</fullName>
        <ecNumber evidence="2">3.6.4.13</ecNumber>
    </recommendedName>
</protein>
<feature type="compositionally biased region" description="Gly residues" evidence="7">
    <location>
        <begin position="723"/>
        <end position="736"/>
    </location>
</feature>
<comment type="similarity">
    <text evidence="1">Belongs to the DEAD box helicase family. DEAH subfamily.</text>
</comment>
<keyword evidence="5" id="KW-0347">Helicase</keyword>
<dbReference type="FunFam" id="3.40.50.300:FF:000284">
    <property type="entry name" value="probable ATP-dependent RNA helicase YTHDC2"/>
    <property type="match status" value="1"/>
</dbReference>